<gene>
    <name evidence="1" type="ORF">LMG27198_03420</name>
</gene>
<sequence length="94" mass="10489">MSSSASPFGRRRLVVTSLIALLIVPAFFLSARVFSAWRAGYDWAEMDWDSKGHTTLLDFLKAAEIAKRPALVNDRACVEYFRHQDGAIVKTACP</sequence>
<organism evidence="1 2">
    <name type="scientific">Methylocystis echinoides</name>
    <dbReference type="NCBI Taxonomy" id="29468"/>
    <lineage>
        <taxon>Bacteria</taxon>
        <taxon>Pseudomonadati</taxon>
        <taxon>Pseudomonadota</taxon>
        <taxon>Alphaproteobacteria</taxon>
        <taxon>Hyphomicrobiales</taxon>
        <taxon>Methylocystaceae</taxon>
        <taxon>Methylocystis</taxon>
    </lineage>
</organism>
<comment type="caution">
    <text evidence="1">The sequence shown here is derived from an EMBL/GenBank/DDBJ whole genome shotgun (WGS) entry which is preliminary data.</text>
</comment>
<dbReference type="EMBL" id="BSEC01000001">
    <property type="protein sequence ID" value="GLI91350.1"/>
    <property type="molecule type" value="Genomic_DNA"/>
</dbReference>
<reference evidence="1" key="1">
    <citation type="journal article" date="2023" name="Int. J. Syst. Evol. Microbiol.">
        <title>Methylocystis iwaonis sp. nov., a type II methane-oxidizing bacterium from surface soil of a rice paddy field in Japan, and emended description of the genus Methylocystis (ex Whittenbury et al. 1970) Bowman et al. 1993.</title>
        <authorList>
            <person name="Kaise H."/>
            <person name="Sawadogo J.B."/>
            <person name="Alam M.S."/>
            <person name="Ueno C."/>
            <person name="Dianou D."/>
            <person name="Shinjo R."/>
            <person name="Asakawa S."/>
        </authorList>
    </citation>
    <scope>NUCLEOTIDE SEQUENCE</scope>
    <source>
        <strain evidence="1">LMG27198</strain>
    </source>
</reference>
<accession>A0A9W6GR57</accession>
<dbReference type="Proteomes" id="UP001144323">
    <property type="component" value="Unassembled WGS sequence"/>
</dbReference>
<evidence type="ECO:0000313" key="2">
    <source>
        <dbReference type="Proteomes" id="UP001144323"/>
    </source>
</evidence>
<name>A0A9W6GR57_9HYPH</name>
<dbReference type="RefSeq" id="WP_281799950.1">
    <property type="nucleotide sequence ID" value="NZ_BSEC01000001.1"/>
</dbReference>
<dbReference type="AlphaFoldDB" id="A0A9W6GR57"/>
<protein>
    <submittedName>
        <fullName evidence="1">Uncharacterized protein</fullName>
    </submittedName>
</protein>
<proteinExistence type="predicted"/>
<evidence type="ECO:0000313" key="1">
    <source>
        <dbReference type="EMBL" id="GLI91350.1"/>
    </source>
</evidence>
<keyword evidence="2" id="KW-1185">Reference proteome</keyword>